<keyword evidence="12" id="KW-0175">Coiled coil</keyword>
<dbReference type="InterPro" id="IPR003593">
    <property type="entry name" value="AAA+_ATPase"/>
</dbReference>
<dbReference type="Pfam" id="PF00005">
    <property type="entry name" value="ABC_tran"/>
    <property type="match status" value="2"/>
</dbReference>
<dbReference type="GO" id="GO:0005524">
    <property type="term" value="F:ATP binding"/>
    <property type="evidence" value="ECO:0007669"/>
    <property type="project" value="UniProtKB-KW"/>
</dbReference>
<dbReference type="InterPro" id="IPR027417">
    <property type="entry name" value="P-loop_NTPase"/>
</dbReference>
<dbReference type="Pfam" id="PF16326">
    <property type="entry name" value="ABC_tran_CTD"/>
    <property type="match status" value="1"/>
</dbReference>
<dbReference type="FunFam" id="3.40.50.300:FF:000011">
    <property type="entry name" value="Putative ABC transporter ATP-binding component"/>
    <property type="match status" value="1"/>
</dbReference>
<dbReference type="Proteomes" id="UP000367750">
    <property type="component" value="Unassembled WGS sequence"/>
</dbReference>
<dbReference type="InterPro" id="IPR017871">
    <property type="entry name" value="ABC_transporter-like_CS"/>
</dbReference>
<feature type="coiled-coil region" evidence="12">
    <location>
        <begin position="241"/>
        <end position="268"/>
    </location>
</feature>
<dbReference type="OrthoDB" id="9762369at2"/>
<dbReference type="GO" id="GO:0006417">
    <property type="term" value="P:regulation of translation"/>
    <property type="evidence" value="ECO:0007669"/>
    <property type="project" value="UniProtKB-KW"/>
</dbReference>
<evidence type="ECO:0000256" key="2">
    <source>
        <dbReference type="ARBA" id="ARBA00022490"/>
    </source>
</evidence>
<keyword evidence="7" id="KW-0378">Hydrolase</keyword>
<evidence type="ECO:0000256" key="11">
    <source>
        <dbReference type="ARBA" id="ARBA00022917"/>
    </source>
</evidence>
<keyword evidence="5" id="KW-0677">Repeat</keyword>
<dbReference type="PROSITE" id="PS50893">
    <property type="entry name" value="ABC_TRANSPORTER_2"/>
    <property type="match status" value="2"/>
</dbReference>
<accession>A0A5J5FZT0</accession>
<keyword evidence="11" id="KW-0648">Protein biosynthesis</keyword>
<evidence type="ECO:0000256" key="13">
    <source>
        <dbReference type="SAM" id="MobiDB-lite"/>
    </source>
</evidence>
<keyword evidence="8 15" id="KW-0067">ATP-binding</keyword>
<keyword evidence="16" id="KW-1185">Reference proteome</keyword>
<dbReference type="EMBL" id="VYKK01000022">
    <property type="protein sequence ID" value="KAA8999811.1"/>
    <property type="molecule type" value="Genomic_DNA"/>
</dbReference>
<dbReference type="PANTHER" id="PTHR42855">
    <property type="entry name" value="ABC TRANSPORTER ATP-BINDING SUBUNIT"/>
    <property type="match status" value="1"/>
</dbReference>
<name>A0A5J5FZT0_9BACL</name>
<evidence type="ECO:0000313" key="16">
    <source>
        <dbReference type="Proteomes" id="UP000367750"/>
    </source>
</evidence>
<dbReference type="Pfam" id="PF12848">
    <property type="entry name" value="ABC_tran_Xtn"/>
    <property type="match status" value="1"/>
</dbReference>
<dbReference type="GO" id="GO:0016887">
    <property type="term" value="F:ATP hydrolysis activity"/>
    <property type="evidence" value="ECO:0007669"/>
    <property type="project" value="InterPro"/>
</dbReference>
<evidence type="ECO:0000256" key="4">
    <source>
        <dbReference type="ARBA" id="ARBA00022730"/>
    </source>
</evidence>
<dbReference type="PANTHER" id="PTHR42855:SF1">
    <property type="entry name" value="ABC TRANSPORTER DOMAIN-CONTAINING PROTEIN"/>
    <property type="match status" value="1"/>
</dbReference>
<dbReference type="PROSITE" id="PS00211">
    <property type="entry name" value="ABC_TRANSPORTER_1"/>
    <property type="match status" value="1"/>
</dbReference>
<feature type="region of interest" description="Disordered" evidence="13">
    <location>
        <begin position="536"/>
        <end position="573"/>
    </location>
</feature>
<comment type="caution">
    <text evidence="15">The sequence shown here is derived from an EMBL/GenBank/DDBJ whole genome shotgun (WGS) entry which is preliminary data.</text>
</comment>
<dbReference type="SUPFAM" id="SSF52540">
    <property type="entry name" value="P-loop containing nucleoside triphosphate hydrolases"/>
    <property type="match status" value="2"/>
</dbReference>
<dbReference type="Gene3D" id="3.40.50.300">
    <property type="entry name" value="P-loop containing nucleotide triphosphate hydrolases"/>
    <property type="match status" value="2"/>
</dbReference>
<sequence>MNILTVEHLTKSYGEKVLFQDASFGMDERDKVGVIGVNGTGKSTLLRIIAGVEKADEGTIAIGNSIRVQVVTQNPAYDPDATVLQQVLSGDDPGLAGMRRYTELADRLAADPGNAALEAKLAAAGHEVDAAGAWSLESEAKAVLGKLGITGFDARMGTLSGGQRKRVALAAALITPSELLILDEPTNHIDTGSVAWLEQYLQKRRGALLMVTHDRYFLERVCGVMLELDQGRMFRYEANYSRFLELKADREEREAAEEQKRRNLLRSELAWVRRGAKARTTKQKARLDRFEQLKAQTGQSSGPSLEMSAASTRLGRKILELDGLTKSVGGRTLIRDLSYIAVPFDRVGIVGPNGSGKSTLLNLIAGRLAPDSGVVELGPTVKLGYFMQEHQDMDENLRVIEYIKEEAEVVRTADGSAITAAQMLERFLFPPAMQWTPISRLSGGEKRRLYLLRVLMGAPNVLLLDEPTNDLDIGTLAILEDYLDGFPGVVFTVSHDRFFLDRTVDKILAFEEGGIRVHVGDYSEYEEWLAENVPASGAAGQSPARSGNAGASTGGKAESAPSSSRTSPSAKEKVKFTFKEQKEYEVIDRLVEQAEQRIAEVAAAMEAAFADSARLQELMKEQAEAEAELERLMERWTYLNELAERIAAQ</sequence>
<keyword evidence="3" id="KW-0820">tRNA-binding</keyword>
<evidence type="ECO:0000256" key="3">
    <source>
        <dbReference type="ARBA" id="ARBA00022555"/>
    </source>
</evidence>
<evidence type="ECO:0000256" key="9">
    <source>
        <dbReference type="ARBA" id="ARBA00022845"/>
    </source>
</evidence>
<keyword evidence="10" id="KW-0694">RNA-binding</keyword>
<dbReference type="GO" id="GO:0000049">
    <property type="term" value="F:tRNA binding"/>
    <property type="evidence" value="ECO:0007669"/>
    <property type="project" value="UniProtKB-KW"/>
</dbReference>
<feature type="coiled-coil region" evidence="12">
    <location>
        <begin position="591"/>
        <end position="635"/>
    </location>
</feature>
<feature type="compositionally biased region" description="Low complexity" evidence="13">
    <location>
        <begin position="556"/>
        <end position="569"/>
    </location>
</feature>
<dbReference type="FunFam" id="3.40.50.300:FF:000183">
    <property type="entry name" value="ABC transporter ATP-binding protein yjjK"/>
    <property type="match status" value="1"/>
</dbReference>
<keyword evidence="6" id="KW-0547">Nucleotide-binding</keyword>
<evidence type="ECO:0000256" key="5">
    <source>
        <dbReference type="ARBA" id="ARBA00022737"/>
    </source>
</evidence>
<evidence type="ECO:0000256" key="8">
    <source>
        <dbReference type="ARBA" id="ARBA00022840"/>
    </source>
</evidence>
<dbReference type="InterPro" id="IPR032781">
    <property type="entry name" value="ABC_tran_Xtn"/>
</dbReference>
<dbReference type="InterPro" id="IPR051309">
    <property type="entry name" value="ABCF_ATPase"/>
</dbReference>
<feature type="domain" description="ABC transporter" evidence="14">
    <location>
        <begin position="319"/>
        <end position="537"/>
    </location>
</feature>
<evidence type="ECO:0000256" key="12">
    <source>
        <dbReference type="SAM" id="Coils"/>
    </source>
</evidence>
<dbReference type="SMART" id="SM00382">
    <property type="entry name" value="AAA"/>
    <property type="match status" value="2"/>
</dbReference>
<reference evidence="15 16" key="1">
    <citation type="submission" date="2019-09" db="EMBL/GenBank/DDBJ databases">
        <title>Bacillus ochoae sp. nov., Paenibacillus whitsoniae sp. nov., Paenibacillus spiritus sp. nov. Isolated from the Mars Exploration Rover during spacecraft assembly.</title>
        <authorList>
            <person name="Seuylemezian A."/>
            <person name="Vaishampayan P."/>
        </authorList>
    </citation>
    <scope>NUCLEOTIDE SEQUENCE [LARGE SCALE GENOMIC DNA]</scope>
    <source>
        <strain evidence="15 16">MER_111</strain>
    </source>
</reference>
<evidence type="ECO:0000313" key="15">
    <source>
        <dbReference type="EMBL" id="KAA8999811.1"/>
    </source>
</evidence>
<comment type="similarity">
    <text evidence="1">Belongs to the ABC transporter superfamily. ABCF family. Translational throttle EttA subfamily.</text>
</comment>
<keyword evidence="9" id="KW-0810">Translation regulation</keyword>
<feature type="domain" description="ABC transporter" evidence="14">
    <location>
        <begin position="4"/>
        <end position="255"/>
    </location>
</feature>
<evidence type="ECO:0000256" key="7">
    <source>
        <dbReference type="ARBA" id="ARBA00022801"/>
    </source>
</evidence>
<evidence type="ECO:0000256" key="6">
    <source>
        <dbReference type="ARBA" id="ARBA00022741"/>
    </source>
</evidence>
<dbReference type="InterPro" id="IPR037118">
    <property type="entry name" value="Val-tRNA_synth_C_sf"/>
</dbReference>
<dbReference type="RefSeq" id="WP_150459243.1">
    <property type="nucleotide sequence ID" value="NZ_VYKK01000022.1"/>
</dbReference>
<dbReference type="InterPro" id="IPR032524">
    <property type="entry name" value="ABC_tran_C"/>
</dbReference>
<dbReference type="AlphaFoldDB" id="A0A5J5FZT0"/>
<dbReference type="Gene3D" id="1.10.287.380">
    <property type="entry name" value="Valyl-tRNA synthetase, C-terminal domain"/>
    <property type="match status" value="1"/>
</dbReference>
<gene>
    <name evidence="15" type="ORF">F4V43_15940</name>
</gene>
<protein>
    <submittedName>
        <fullName evidence="15">ABC-F family ATP-binding cassette domain-containing protein</fullName>
    </submittedName>
</protein>
<keyword evidence="2" id="KW-0963">Cytoplasm</keyword>
<evidence type="ECO:0000256" key="1">
    <source>
        <dbReference type="ARBA" id="ARBA00005868"/>
    </source>
</evidence>
<dbReference type="GO" id="GO:0003677">
    <property type="term" value="F:DNA binding"/>
    <property type="evidence" value="ECO:0007669"/>
    <property type="project" value="InterPro"/>
</dbReference>
<dbReference type="InterPro" id="IPR003439">
    <property type="entry name" value="ABC_transporter-like_ATP-bd"/>
</dbReference>
<evidence type="ECO:0000259" key="14">
    <source>
        <dbReference type="PROSITE" id="PS50893"/>
    </source>
</evidence>
<dbReference type="GO" id="GO:0006412">
    <property type="term" value="P:translation"/>
    <property type="evidence" value="ECO:0007669"/>
    <property type="project" value="UniProtKB-KW"/>
</dbReference>
<dbReference type="GO" id="GO:0019843">
    <property type="term" value="F:rRNA binding"/>
    <property type="evidence" value="ECO:0007669"/>
    <property type="project" value="UniProtKB-KW"/>
</dbReference>
<keyword evidence="4" id="KW-0699">rRNA-binding</keyword>
<evidence type="ECO:0000256" key="10">
    <source>
        <dbReference type="ARBA" id="ARBA00022884"/>
    </source>
</evidence>
<proteinExistence type="inferred from homology"/>
<dbReference type="CDD" id="cd03221">
    <property type="entry name" value="ABCF_EF-3"/>
    <property type="match status" value="2"/>
</dbReference>
<organism evidence="15 16">
    <name type="scientific">Paenibacillus spiritus</name>
    <dbReference type="NCBI Taxonomy" id="2496557"/>
    <lineage>
        <taxon>Bacteria</taxon>
        <taxon>Bacillati</taxon>
        <taxon>Bacillota</taxon>
        <taxon>Bacilli</taxon>
        <taxon>Bacillales</taxon>
        <taxon>Paenibacillaceae</taxon>
        <taxon>Paenibacillus</taxon>
    </lineage>
</organism>